<dbReference type="EC" id="3.6.3.-" evidence="5"/>
<feature type="domain" description="ChlI/MoxR AAA lid" evidence="4">
    <location>
        <begin position="232"/>
        <end position="301"/>
    </location>
</feature>
<dbReference type="InterPro" id="IPR011703">
    <property type="entry name" value="ATPase_AAA-3"/>
</dbReference>
<dbReference type="Gene3D" id="3.40.50.300">
    <property type="entry name" value="P-loop containing nucleotide triphosphate hydrolases"/>
    <property type="match status" value="1"/>
</dbReference>
<dbReference type="GO" id="GO:0005524">
    <property type="term" value="F:ATP binding"/>
    <property type="evidence" value="ECO:0007669"/>
    <property type="project" value="UniProtKB-KW"/>
</dbReference>
<dbReference type="Pfam" id="PF17863">
    <property type="entry name" value="AAA_lid_2"/>
    <property type="match status" value="1"/>
</dbReference>
<evidence type="ECO:0000256" key="2">
    <source>
        <dbReference type="ARBA" id="ARBA00022840"/>
    </source>
</evidence>
<evidence type="ECO:0000259" key="4">
    <source>
        <dbReference type="Pfam" id="PF17863"/>
    </source>
</evidence>
<dbReference type="PANTHER" id="PTHR42759:SF1">
    <property type="entry name" value="MAGNESIUM-CHELATASE SUBUNIT CHLD"/>
    <property type="match status" value="1"/>
</dbReference>
<protein>
    <submittedName>
        <fullName evidence="5">ATPase RavA</fullName>
        <ecNumber evidence="5">3.6.3.-</ecNumber>
    </submittedName>
</protein>
<proteinExistence type="predicted"/>
<dbReference type="InterPro" id="IPR041628">
    <property type="entry name" value="ChlI/MoxR_AAA_lid"/>
</dbReference>
<gene>
    <name evidence="5" type="primary">ravA</name>
    <name evidence="5" type="ORF">BNGNOALE_00002</name>
</gene>
<feature type="domain" description="ATPase AAA-3" evidence="3">
    <location>
        <begin position="40"/>
        <end position="170"/>
    </location>
</feature>
<dbReference type="SUPFAM" id="SSF52540">
    <property type="entry name" value="P-loop containing nucleoside triphosphate hydrolases"/>
    <property type="match status" value="1"/>
</dbReference>
<accession>A0A7G9Z542</accession>
<sequence>MNNEKGRGFIERLKAEIGKVTVGMDEVIELLAVAMLSGGHITLEGIPGVAKTTVAKAFADAIGLSFSRIQLTPDLMPADIVGSVFYDQKEMEFTVRKGPIFANIVLADEINRATPKTQSALLEAMQERQVTIEGTTFPLPIPFLTIATLNPVETEGVYNLPEAQLDRFMMKIQVGYLDRTNELLLLRRKEKGEFKTVERMMDHNEVLLLMKNVREIKASESILNYIYAILARTRNDDRVLLGASPRASEQLLFSSKSLAFLRGREYVIPDDIKELALNVLCHRILIKVEHEIDGFKSVELVKEILDDVEVPK</sequence>
<dbReference type="InterPro" id="IPR050764">
    <property type="entry name" value="CbbQ/NirQ/NorQ/GpvN"/>
</dbReference>
<dbReference type="CDD" id="cd00009">
    <property type="entry name" value="AAA"/>
    <property type="match status" value="1"/>
</dbReference>
<dbReference type="FunFam" id="3.40.50.300:FF:000640">
    <property type="entry name" value="MoxR family ATPase"/>
    <property type="match status" value="1"/>
</dbReference>
<organism evidence="5">
    <name type="scientific">Candidatus Methanophaga sp. ANME-1 ERB7</name>
    <dbReference type="NCBI Taxonomy" id="2759913"/>
    <lineage>
        <taxon>Archaea</taxon>
        <taxon>Methanobacteriati</taxon>
        <taxon>Methanobacteriota</taxon>
        <taxon>Stenosarchaea group</taxon>
        <taxon>Methanomicrobia</taxon>
        <taxon>Candidatus Methanophagales</taxon>
        <taxon>Candidatus Methanophagaceae</taxon>
        <taxon>Candidatus Methanophaga</taxon>
    </lineage>
</organism>
<keyword evidence="1" id="KW-0547">Nucleotide-binding</keyword>
<dbReference type="Pfam" id="PF07726">
    <property type="entry name" value="AAA_3"/>
    <property type="match status" value="1"/>
</dbReference>
<dbReference type="Gene3D" id="1.10.8.80">
    <property type="entry name" value="Magnesium chelatase subunit I, C-Terminal domain"/>
    <property type="match status" value="1"/>
</dbReference>
<reference evidence="5" key="1">
    <citation type="submission" date="2020-06" db="EMBL/GenBank/DDBJ databases">
        <title>Unique genomic features of the anaerobic methanotrophic archaea.</title>
        <authorList>
            <person name="Chadwick G.L."/>
            <person name="Skennerton C.T."/>
            <person name="Laso-Perez R."/>
            <person name="Leu A.O."/>
            <person name="Speth D.R."/>
            <person name="Yu H."/>
            <person name="Morgan-Lang C."/>
            <person name="Hatzenpichler R."/>
            <person name="Goudeau D."/>
            <person name="Malmstrom R."/>
            <person name="Brazelton W.J."/>
            <person name="Woyke T."/>
            <person name="Hallam S.J."/>
            <person name="Tyson G.W."/>
            <person name="Wegener G."/>
            <person name="Boetius A."/>
            <person name="Orphan V."/>
        </authorList>
    </citation>
    <scope>NUCLEOTIDE SEQUENCE</scope>
</reference>
<evidence type="ECO:0000313" key="5">
    <source>
        <dbReference type="EMBL" id="QNO55376.1"/>
    </source>
</evidence>
<keyword evidence="5" id="KW-0378">Hydrolase</keyword>
<dbReference type="EMBL" id="MT631613">
    <property type="protein sequence ID" value="QNO55376.1"/>
    <property type="molecule type" value="Genomic_DNA"/>
</dbReference>
<dbReference type="AlphaFoldDB" id="A0A7G9Z542"/>
<dbReference type="PANTHER" id="PTHR42759">
    <property type="entry name" value="MOXR FAMILY PROTEIN"/>
    <property type="match status" value="1"/>
</dbReference>
<dbReference type="GO" id="GO:0016887">
    <property type="term" value="F:ATP hydrolysis activity"/>
    <property type="evidence" value="ECO:0007669"/>
    <property type="project" value="InterPro"/>
</dbReference>
<evidence type="ECO:0000256" key="1">
    <source>
        <dbReference type="ARBA" id="ARBA00022741"/>
    </source>
</evidence>
<dbReference type="InterPro" id="IPR027417">
    <property type="entry name" value="P-loop_NTPase"/>
</dbReference>
<name>A0A7G9Z542_9EURY</name>
<keyword evidence="2" id="KW-0067">ATP-binding</keyword>
<evidence type="ECO:0000259" key="3">
    <source>
        <dbReference type="Pfam" id="PF07726"/>
    </source>
</evidence>
<dbReference type="PIRSF" id="PIRSF002849">
    <property type="entry name" value="AAA_ATPase_chaperone_MoxR_prd"/>
    <property type="match status" value="1"/>
</dbReference>